<feature type="compositionally biased region" description="Gly residues" evidence="1">
    <location>
        <begin position="1"/>
        <end position="10"/>
    </location>
</feature>
<dbReference type="Proteomes" id="UP000268094">
    <property type="component" value="Unassembled WGS sequence"/>
</dbReference>
<evidence type="ECO:0000313" key="3">
    <source>
        <dbReference type="Proteomes" id="UP000268094"/>
    </source>
</evidence>
<feature type="region of interest" description="Disordered" evidence="1">
    <location>
        <begin position="1"/>
        <end position="103"/>
    </location>
</feature>
<gene>
    <name evidence="2" type="ORF">D7V88_19690</name>
</gene>
<sequence length="507" mass="52998">MSAWGCGGSEGPTNPVDDGNNIDPRPGIDAGTGGGSDGGTDPGTDAGTDDGGTNPGTDAGTDGGTDPGTDAGTDGGTDAGTDGGVVDPDPVGDRWPTDPVTNYSERYGIGRVQSVGLDQGKNLWVLDGSRIGVVRADTQQLVWVSGAVGQAAAGGNATVICGGAAGRAYVGYSAEDLQPDPEFPGLHTNFIVTNPPCEVPVGDTQCYAYSERRLNFYKAGDVDAVKLTANGQVAFEEHINQSVRHSSGGAAVQTGPRVVNGVSLGIRNSNDHHFDEDRSMLSCVSVMRGPNKGDVYVGSNHGVTRIRELQYNAHRHPVWFDARGSQYAGYTYGLGIAQDGDVLMANDWTFGMVSPSPRLGDWDNTDTAINPSKVKSSYLPELNSQAEFDYWRGFQQTTDGAYYLGSKSLGLWKVGLTSSTSPTQQGTRIGADVGALDAINSLAATNDGSLFIATNSGGLYRLTPAKTLEKVDAVRANKVLQLVYDPSVTPGMLLVLTTDGLTVLRGY</sequence>
<evidence type="ECO:0000313" key="2">
    <source>
        <dbReference type="EMBL" id="RKG85544.1"/>
    </source>
</evidence>
<keyword evidence="3" id="KW-1185">Reference proteome</keyword>
<dbReference type="OrthoDB" id="5486802at2"/>
<dbReference type="Gene3D" id="2.130.10.10">
    <property type="entry name" value="YVTN repeat-like/Quinoprotein amine dehydrogenase"/>
    <property type="match status" value="1"/>
</dbReference>
<dbReference type="AlphaFoldDB" id="A0A3A8J062"/>
<dbReference type="EMBL" id="RAVZ01000131">
    <property type="protein sequence ID" value="RKG85544.1"/>
    <property type="molecule type" value="Genomic_DNA"/>
</dbReference>
<comment type="caution">
    <text evidence="2">The sequence shown here is derived from an EMBL/GenBank/DDBJ whole genome shotgun (WGS) entry which is preliminary data.</text>
</comment>
<organism evidence="2 3">
    <name type="scientific">Corallococcus terminator</name>
    <dbReference type="NCBI Taxonomy" id="2316733"/>
    <lineage>
        <taxon>Bacteria</taxon>
        <taxon>Pseudomonadati</taxon>
        <taxon>Myxococcota</taxon>
        <taxon>Myxococcia</taxon>
        <taxon>Myxococcales</taxon>
        <taxon>Cystobacterineae</taxon>
        <taxon>Myxococcaceae</taxon>
        <taxon>Corallococcus</taxon>
    </lineage>
</organism>
<name>A0A3A8J062_9BACT</name>
<proteinExistence type="predicted"/>
<evidence type="ECO:0000256" key="1">
    <source>
        <dbReference type="SAM" id="MobiDB-lite"/>
    </source>
</evidence>
<feature type="compositionally biased region" description="Gly residues" evidence="1">
    <location>
        <begin position="73"/>
        <end position="83"/>
    </location>
</feature>
<protein>
    <submittedName>
        <fullName evidence="2">Uncharacterized protein</fullName>
    </submittedName>
</protein>
<feature type="compositionally biased region" description="Gly residues" evidence="1">
    <location>
        <begin position="30"/>
        <end position="41"/>
    </location>
</feature>
<reference evidence="3" key="1">
    <citation type="submission" date="2018-09" db="EMBL/GenBank/DDBJ databases">
        <authorList>
            <person name="Livingstone P.G."/>
            <person name="Whitworth D.E."/>
        </authorList>
    </citation>
    <scope>NUCLEOTIDE SEQUENCE [LARGE SCALE GENOMIC DNA]</scope>
    <source>
        <strain evidence="3">CA054A</strain>
    </source>
</reference>
<accession>A0A3A8J062</accession>
<dbReference type="InterPro" id="IPR015943">
    <property type="entry name" value="WD40/YVTN_repeat-like_dom_sf"/>
</dbReference>